<feature type="transmembrane region" description="Helical" evidence="1">
    <location>
        <begin position="16"/>
        <end position="35"/>
    </location>
</feature>
<feature type="transmembrane region" description="Helical" evidence="1">
    <location>
        <begin position="86"/>
        <end position="109"/>
    </location>
</feature>
<dbReference type="Proteomes" id="UP001141806">
    <property type="component" value="Unassembled WGS sequence"/>
</dbReference>
<sequence length="197" mass="22384">MIKCSRCCLHRSMRMVNLLVNLFGVAMIVYSLWLLKRWKEGVRDMVSGSVIPTPWFIYACLGEGIVVCLSMLSGHMVANCITSFNLFIYVASLCSILCLQTLAFIVIFYRMDWKDKISKYIDVQDEKFGHFLCFNLTVSRFLLIMIIAAQTNAVIVAFILWATGPEPRSHCRRLDLPEFRQSFLVLPDSSSSGSSSN</sequence>
<evidence type="ECO:0008006" key="4">
    <source>
        <dbReference type="Google" id="ProtNLM"/>
    </source>
</evidence>
<evidence type="ECO:0000256" key="1">
    <source>
        <dbReference type="SAM" id="Phobius"/>
    </source>
</evidence>
<evidence type="ECO:0000313" key="2">
    <source>
        <dbReference type="EMBL" id="KAJ4952352.1"/>
    </source>
</evidence>
<proteinExistence type="predicted"/>
<protein>
    <recommendedName>
        <fullName evidence="4">Tetraspanin-19-like</fullName>
    </recommendedName>
</protein>
<evidence type="ECO:0000313" key="3">
    <source>
        <dbReference type="Proteomes" id="UP001141806"/>
    </source>
</evidence>
<dbReference type="AlphaFoldDB" id="A0A9Q0JUV1"/>
<accession>A0A9Q0JUV1</accession>
<dbReference type="EMBL" id="JAMYWD010000012">
    <property type="protein sequence ID" value="KAJ4952352.1"/>
    <property type="molecule type" value="Genomic_DNA"/>
</dbReference>
<feature type="transmembrane region" description="Helical" evidence="1">
    <location>
        <begin position="55"/>
        <end position="74"/>
    </location>
</feature>
<name>A0A9Q0JUV1_9MAGN</name>
<keyword evidence="1" id="KW-0472">Membrane</keyword>
<keyword evidence="1" id="KW-0812">Transmembrane</keyword>
<dbReference type="OrthoDB" id="1894372at2759"/>
<organism evidence="2 3">
    <name type="scientific">Protea cynaroides</name>
    <dbReference type="NCBI Taxonomy" id="273540"/>
    <lineage>
        <taxon>Eukaryota</taxon>
        <taxon>Viridiplantae</taxon>
        <taxon>Streptophyta</taxon>
        <taxon>Embryophyta</taxon>
        <taxon>Tracheophyta</taxon>
        <taxon>Spermatophyta</taxon>
        <taxon>Magnoliopsida</taxon>
        <taxon>Proteales</taxon>
        <taxon>Proteaceae</taxon>
        <taxon>Protea</taxon>
    </lineage>
</organism>
<reference evidence="2" key="1">
    <citation type="journal article" date="2023" name="Plant J.">
        <title>The genome of the king protea, Protea cynaroides.</title>
        <authorList>
            <person name="Chang J."/>
            <person name="Duong T.A."/>
            <person name="Schoeman C."/>
            <person name="Ma X."/>
            <person name="Roodt D."/>
            <person name="Barker N."/>
            <person name="Li Z."/>
            <person name="Van de Peer Y."/>
            <person name="Mizrachi E."/>
        </authorList>
    </citation>
    <scope>NUCLEOTIDE SEQUENCE</scope>
    <source>
        <tissue evidence="2">Young leaves</tissue>
    </source>
</reference>
<comment type="caution">
    <text evidence="2">The sequence shown here is derived from an EMBL/GenBank/DDBJ whole genome shotgun (WGS) entry which is preliminary data.</text>
</comment>
<keyword evidence="3" id="KW-1185">Reference proteome</keyword>
<keyword evidence="1" id="KW-1133">Transmembrane helix</keyword>
<feature type="transmembrane region" description="Helical" evidence="1">
    <location>
        <begin position="141"/>
        <end position="163"/>
    </location>
</feature>
<gene>
    <name evidence="2" type="ORF">NE237_029184</name>
</gene>